<comment type="similarity">
    <text evidence="1">Belongs to the ABC transporter superfamily.</text>
</comment>
<keyword evidence="2" id="KW-0813">Transport</keyword>
<evidence type="ECO:0000256" key="1">
    <source>
        <dbReference type="ARBA" id="ARBA00005417"/>
    </source>
</evidence>
<keyword evidence="4" id="KW-0547">Nucleotide-binding</keyword>
<dbReference type="Gene3D" id="3.40.50.300">
    <property type="entry name" value="P-loop containing nucleotide triphosphate hydrolases"/>
    <property type="match status" value="1"/>
</dbReference>
<sequence>MRRLVVENVSYEKNKPRIGIINQASAKFLPGKVYHILGGPQSGKSTLLSLMAGLEVVTSGAIYFDESDLATIDREAYRAENVLCLFESGNLVNDTPLANLELAALLAGQPVKSSELKGILLATGLTPKQIKTSITKLSKKEQQLVHYAKIMASGSKLVLIDEPEQVFSEWLETELLQKLTDFCRKKEKCLIMASQGKQTIKFADELWGLNGGKLLFIKEQQID</sequence>
<dbReference type="Proteomes" id="UP000664601">
    <property type="component" value="Unassembled WGS sequence"/>
</dbReference>
<name>A0ABS3L6C4_9ENTE</name>
<evidence type="ECO:0000313" key="4">
    <source>
        <dbReference type="EMBL" id="MBO1305169.1"/>
    </source>
</evidence>
<keyword evidence="4" id="KW-0067">ATP-binding</keyword>
<comment type="caution">
    <text evidence="4">The sequence shown here is derived from an EMBL/GenBank/DDBJ whole genome shotgun (WGS) entry which is preliminary data.</text>
</comment>
<organism evidence="4 5">
    <name type="scientific">Candidatus Enterococcus moelleringii</name>
    <dbReference type="NCBI Taxonomy" id="2815325"/>
    <lineage>
        <taxon>Bacteria</taxon>
        <taxon>Bacillati</taxon>
        <taxon>Bacillota</taxon>
        <taxon>Bacilli</taxon>
        <taxon>Lactobacillales</taxon>
        <taxon>Enterococcaceae</taxon>
        <taxon>Enterococcus</taxon>
    </lineage>
</organism>
<dbReference type="EMBL" id="JAFREM010000004">
    <property type="protein sequence ID" value="MBO1305169.1"/>
    <property type="molecule type" value="Genomic_DNA"/>
</dbReference>
<accession>A0ABS3L6C4</accession>
<feature type="domain" description="ABC transporter" evidence="3">
    <location>
        <begin position="4"/>
        <end position="222"/>
    </location>
</feature>
<evidence type="ECO:0000259" key="3">
    <source>
        <dbReference type="PROSITE" id="PS50893"/>
    </source>
</evidence>
<evidence type="ECO:0000313" key="5">
    <source>
        <dbReference type="Proteomes" id="UP000664601"/>
    </source>
</evidence>
<reference evidence="4 5" key="1">
    <citation type="submission" date="2021-03" db="EMBL/GenBank/DDBJ databases">
        <title>Enterococcal diversity collection.</title>
        <authorList>
            <person name="Gilmore M.S."/>
            <person name="Schwartzman J."/>
            <person name="Van Tyne D."/>
            <person name="Martin M."/>
            <person name="Earl A.M."/>
            <person name="Manson A.L."/>
            <person name="Straub T."/>
            <person name="Salamzade R."/>
            <person name="Saavedra J."/>
            <person name="Lebreton F."/>
            <person name="Prichula J."/>
            <person name="Schaufler K."/>
            <person name="Gaca A."/>
            <person name="Sgardioli B."/>
            <person name="Wagenaar J."/>
            <person name="Strong T."/>
        </authorList>
    </citation>
    <scope>NUCLEOTIDE SEQUENCE [LARGE SCALE GENOMIC DNA]</scope>
    <source>
        <strain evidence="4 5">669A</strain>
    </source>
</reference>
<dbReference type="InterPro" id="IPR027417">
    <property type="entry name" value="P-loop_NTPase"/>
</dbReference>
<dbReference type="PANTHER" id="PTHR43117:SF4">
    <property type="entry name" value="OSMOPROTECTANT IMPORT ATP-BINDING PROTEIN OSMV"/>
    <property type="match status" value="1"/>
</dbReference>
<dbReference type="RefSeq" id="WP_207672102.1">
    <property type="nucleotide sequence ID" value="NZ_JAFREM010000004.1"/>
</dbReference>
<evidence type="ECO:0000256" key="2">
    <source>
        <dbReference type="ARBA" id="ARBA00022448"/>
    </source>
</evidence>
<gene>
    <name evidence="4" type="ORF">JZO70_03280</name>
</gene>
<dbReference type="GO" id="GO:0005524">
    <property type="term" value="F:ATP binding"/>
    <property type="evidence" value="ECO:0007669"/>
    <property type="project" value="UniProtKB-KW"/>
</dbReference>
<dbReference type="PANTHER" id="PTHR43117">
    <property type="entry name" value="OSMOPROTECTANT IMPORT ATP-BINDING PROTEIN OSMV"/>
    <property type="match status" value="1"/>
</dbReference>
<proteinExistence type="inferred from homology"/>
<dbReference type="InterPro" id="IPR003439">
    <property type="entry name" value="ABC_transporter-like_ATP-bd"/>
</dbReference>
<dbReference type="SUPFAM" id="SSF52540">
    <property type="entry name" value="P-loop containing nucleoside triphosphate hydrolases"/>
    <property type="match status" value="1"/>
</dbReference>
<protein>
    <submittedName>
        <fullName evidence="4">ATP-binding cassette domain-containing protein</fullName>
    </submittedName>
</protein>
<dbReference type="Pfam" id="PF00005">
    <property type="entry name" value="ABC_tran"/>
    <property type="match status" value="1"/>
</dbReference>
<keyword evidence="5" id="KW-1185">Reference proteome</keyword>
<dbReference type="PROSITE" id="PS50893">
    <property type="entry name" value="ABC_TRANSPORTER_2"/>
    <property type="match status" value="1"/>
</dbReference>